<sequence>MAVLDENGREMGLKEYFITRTFEFLTYPTEVKDERLMPGKCKSFYYKYKIPRNAAFKKLTLRLDMIEYLIFPKKADEVPIPLSKVTVPFYSTSVELMK</sequence>
<reference evidence="2" key="1">
    <citation type="journal article" date="2015" name="Genome Announc.">
        <title>Draft Genome Sequence of an Anaerobic Ammonium-Oxidizing Bacterium, "Candidatus Brocadia sinica".</title>
        <authorList>
            <person name="Oshiki M."/>
            <person name="Shinyako-Hata K."/>
            <person name="Satoh H."/>
            <person name="Okabe S."/>
        </authorList>
    </citation>
    <scope>NUCLEOTIDE SEQUENCE [LARGE SCALE GENOMIC DNA]</scope>
    <source>
        <strain evidence="2">JPN1</strain>
    </source>
</reference>
<organism evidence="1 2">
    <name type="scientific">Candidatus Brocadia sinica JPN1</name>
    <dbReference type="NCBI Taxonomy" id="1197129"/>
    <lineage>
        <taxon>Bacteria</taxon>
        <taxon>Pseudomonadati</taxon>
        <taxon>Planctomycetota</taxon>
        <taxon>Candidatus Brocadiia</taxon>
        <taxon>Candidatus Brocadiales</taxon>
        <taxon>Candidatus Brocadiaceae</taxon>
        <taxon>Candidatus Brocadia</taxon>
    </lineage>
</organism>
<comment type="caution">
    <text evidence="1">The sequence shown here is derived from an EMBL/GenBank/DDBJ whole genome shotgun (WGS) entry which is preliminary data.</text>
</comment>
<accession>A0ABQ0JTE0</accession>
<evidence type="ECO:0000313" key="2">
    <source>
        <dbReference type="Proteomes" id="UP000032309"/>
    </source>
</evidence>
<name>A0ABQ0JTE0_9BACT</name>
<proteinExistence type="predicted"/>
<dbReference type="Proteomes" id="UP000032309">
    <property type="component" value="Unassembled WGS sequence"/>
</dbReference>
<dbReference type="RefSeq" id="WP_052562017.1">
    <property type="nucleotide sequence ID" value="NZ_BAFN01000001.1"/>
</dbReference>
<protein>
    <submittedName>
        <fullName evidence="1">Uncharacterized protein</fullName>
    </submittedName>
</protein>
<keyword evidence="2" id="KW-1185">Reference proteome</keyword>
<gene>
    <name evidence="1" type="ORF">BROSI_A0479</name>
</gene>
<dbReference type="EMBL" id="BAFN01000001">
    <property type="protein sequence ID" value="GAN31975.1"/>
    <property type="molecule type" value="Genomic_DNA"/>
</dbReference>
<evidence type="ECO:0000313" key="1">
    <source>
        <dbReference type="EMBL" id="GAN31975.1"/>
    </source>
</evidence>